<dbReference type="OrthoDB" id="5194448at2"/>
<dbReference type="InterPro" id="IPR021403">
    <property type="entry name" value="DUF3043"/>
</dbReference>
<reference evidence="3 4" key="1">
    <citation type="submission" date="2019-05" db="EMBL/GenBank/DDBJ databases">
        <title>Georgenia *** sp. nov., and Georgenia *** sp. nov., isolated from the intestinal contents of plateau pika (Ochotona curzoniae) in the Qinghai-Tibet plateau of China.</title>
        <authorList>
            <person name="Tian Z."/>
        </authorList>
    </citation>
    <scope>NUCLEOTIDE SEQUENCE [LARGE SCALE GENOMIC DNA]</scope>
    <source>
        <strain evidence="3 4">Z443</strain>
    </source>
</reference>
<organism evidence="3 4">
    <name type="scientific">Georgenia yuyongxinii</name>
    <dbReference type="NCBI Taxonomy" id="2589797"/>
    <lineage>
        <taxon>Bacteria</taxon>
        <taxon>Bacillati</taxon>
        <taxon>Actinomycetota</taxon>
        <taxon>Actinomycetes</taxon>
        <taxon>Micrococcales</taxon>
        <taxon>Bogoriellaceae</taxon>
        <taxon>Georgenia</taxon>
    </lineage>
</organism>
<feature type="transmembrane region" description="Helical" evidence="2">
    <location>
        <begin position="207"/>
        <end position="229"/>
    </location>
</feature>
<evidence type="ECO:0000313" key="3">
    <source>
        <dbReference type="EMBL" id="QDC24622.1"/>
    </source>
</evidence>
<evidence type="ECO:0000256" key="1">
    <source>
        <dbReference type="SAM" id="MobiDB-lite"/>
    </source>
</evidence>
<feature type="transmembrane region" description="Helical" evidence="2">
    <location>
        <begin position="241"/>
        <end position="260"/>
    </location>
</feature>
<proteinExistence type="predicted"/>
<feature type="region of interest" description="Disordered" evidence="1">
    <location>
        <begin position="85"/>
        <end position="140"/>
    </location>
</feature>
<dbReference type="KEGG" id="gyu:FE374_08320"/>
<feature type="transmembrane region" description="Helical" evidence="2">
    <location>
        <begin position="181"/>
        <end position="201"/>
    </location>
</feature>
<gene>
    <name evidence="3" type="ORF">FE374_08320</name>
</gene>
<keyword evidence="2" id="KW-0472">Membrane</keyword>
<keyword evidence="2" id="KW-0812">Transmembrane</keyword>
<accession>A0A5B8C635</accession>
<evidence type="ECO:0000256" key="2">
    <source>
        <dbReference type="SAM" id="Phobius"/>
    </source>
</evidence>
<keyword evidence="2" id="KW-1133">Transmembrane helix</keyword>
<dbReference type="Proteomes" id="UP000314616">
    <property type="component" value="Chromosome"/>
</dbReference>
<evidence type="ECO:0000313" key="4">
    <source>
        <dbReference type="Proteomes" id="UP000314616"/>
    </source>
</evidence>
<dbReference type="AlphaFoldDB" id="A0A5B8C635"/>
<feature type="compositionally biased region" description="Basic and acidic residues" evidence="1">
    <location>
        <begin position="114"/>
        <end position="133"/>
    </location>
</feature>
<sequence length="278" mass="31502">MSTWGNPAPRRSSATASALARTWAWSKAGEDTLGIRTRSSRSARTCPKASAVRWASCSTVITTRGYRRAAGWADTKRSARLAYPAGVIGRRKPTPVEPEPLEEVRSGKGRPTPKRREVEAQNRRPLVPDDRKEAKRRSRELRNEAYTKQRQAMITGDERYLPVRDKGPVRRYARDYVDARWSIAEFFMPVALVMIVVMLFAGSVPQLAQIVVLGMYGVLLVSIIDSTIMAQILKRRLTKKFGASAIAPWTAFYAFGRSFYWRRLRQPKPQVKRGEYPS</sequence>
<dbReference type="Pfam" id="PF11241">
    <property type="entry name" value="DUF3043"/>
    <property type="match status" value="1"/>
</dbReference>
<dbReference type="EMBL" id="CP040915">
    <property type="protein sequence ID" value="QDC24622.1"/>
    <property type="molecule type" value="Genomic_DNA"/>
</dbReference>
<name>A0A5B8C635_9MICO</name>
<protein>
    <submittedName>
        <fullName evidence="3">DUF3043 domain-containing protein</fullName>
    </submittedName>
</protein>